<organism evidence="1 2">
    <name type="scientific">Maribellus comscasis</name>
    <dbReference type="NCBI Taxonomy" id="2681766"/>
    <lineage>
        <taxon>Bacteria</taxon>
        <taxon>Pseudomonadati</taxon>
        <taxon>Bacteroidota</taxon>
        <taxon>Bacteroidia</taxon>
        <taxon>Marinilabiliales</taxon>
        <taxon>Prolixibacteraceae</taxon>
        <taxon>Maribellus</taxon>
    </lineage>
</organism>
<dbReference type="KEGG" id="mcos:GM418_04315"/>
<dbReference type="AlphaFoldDB" id="A0A6I6JJD6"/>
<dbReference type="RefSeq" id="WP_158863506.1">
    <property type="nucleotide sequence ID" value="NZ_CP046401.1"/>
</dbReference>
<dbReference type="EMBL" id="CP046401">
    <property type="protein sequence ID" value="QGY42906.1"/>
    <property type="molecule type" value="Genomic_DNA"/>
</dbReference>
<proteinExistence type="predicted"/>
<accession>A0A6I6JJD6</accession>
<evidence type="ECO:0000313" key="1">
    <source>
        <dbReference type="EMBL" id="QGY42906.1"/>
    </source>
</evidence>
<sequence length="230" mass="26579">MKKYYLYIFGLLLFTEILNAQNILEVRQAVDLFNTSKMLRGDMTKTLNESDIEGSPFLENEFIKGVVYTTSNTKYVDVPLRYNIYNDAIEFDTGNGVLALAAPEIVDKVEFGSYTMVYVPYSITKKIRRGFFIVEEEGKASLLVKPEVAFVKATEPGAYKAAEPAKFDRKNDEYYIWVKKKEAKMITGKNDIVDVFPDNREKIEAFIKKNKIKHRKPEDLKQLVQYYNSL</sequence>
<name>A0A6I6JJD6_9BACT</name>
<protein>
    <submittedName>
        <fullName evidence="1">Uncharacterized protein</fullName>
    </submittedName>
</protein>
<evidence type="ECO:0000313" key="2">
    <source>
        <dbReference type="Proteomes" id="UP000428260"/>
    </source>
</evidence>
<gene>
    <name evidence="1" type="ORF">GM418_04315</name>
</gene>
<keyword evidence="2" id="KW-1185">Reference proteome</keyword>
<reference evidence="1 2" key="1">
    <citation type="submission" date="2019-11" db="EMBL/GenBank/DDBJ databases">
        <authorList>
            <person name="Zheng R.K."/>
            <person name="Sun C.M."/>
        </authorList>
    </citation>
    <scope>NUCLEOTIDE SEQUENCE [LARGE SCALE GENOMIC DNA]</scope>
    <source>
        <strain evidence="1 2">WC007</strain>
    </source>
</reference>
<dbReference type="Proteomes" id="UP000428260">
    <property type="component" value="Chromosome"/>
</dbReference>